<proteinExistence type="predicted"/>
<dbReference type="KEGG" id="vg:36842758"/>
<dbReference type="RefSeq" id="YP_009482048.1">
    <property type="nucleotide sequence ID" value="NC_037666.1"/>
</dbReference>
<accession>A0A2U7UCF7</accession>
<dbReference type="EMBL" id="MG011690">
    <property type="protein sequence ID" value="AVK76045.1"/>
    <property type="molecule type" value="Genomic_DNA"/>
</dbReference>
<sequence>MDINSALDSGIAHTSGISTDPTVSPTNLWPRYEELLPTELQCAVMSRLIKVDPKSALRLSMASRQQAAVLESLCAQLVAINPLLVATGNVTPSAVDYLRAHIAMGCNRDPQAFALLWLLESFVRFLFSEPEWSANRRIRHAAASQIIEAISNDLVPGGARAAVQAWYRWLTVRSTELQCGRAISDAVIDSLFAKHAGPHIAGRTHSSGDVDLFYLRRIGVRLDGAVAPDAPDTVQTALSFGPRYQTMSYQRLCKILGVVTPDQLEAWAQREQTLDTNASRLIAERLSSGSCARMAQFIDQGVRQNATDAYASLLRAGRLRIADFTSVFNPRIYIVPSNSTISVCVDIAPRARGVLSVRP</sequence>
<dbReference type="Proteomes" id="UP000249287">
    <property type="component" value="Segment"/>
</dbReference>
<organism evidence="1">
    <name type="scientific">Pandoravirus neocaledonia</name>
    <dbReference type="NCBI Taxonomy" id="2107708"/>
    <lineage>
        <taxon>Viruses</taxon>
        <taxon>Pandoravirus</taxon>
    </lineage>
</organism>
<protein>
    <submittedName>
        <fullName evidence="1">Uncharacterized protein</fullName>
    </submittedName>
</protein>
<gene>
    <name evidence="1" type="ORF">pneo_cds_438</name>
</gene>
<name>A0A2U7UCF7_9VIRU</name>
<evidence type="ECO:0000313" key="1">
    <source>
        <dbReference type="EMBL" id="AVK76045.1"/>
    </source>
</evidence>
<reference evidence="1" key="1">
    <citation type="journal article" date="2018" name="Nat. Commun.">
        <title>Diversity and evolution of the emerging Pandoraviridae family.</title>
        <authorList>
            <person name="Legendre M."/>
            <person name="Fabre E."/>
            <person name="Poirot O."/>
            <person name="Jeudy S."/>
            <person name="Lartigue A."/>
            <person name="Alempic J.M."/>
            <person name="Beucher L."/>
            <person name="Philippe N."/>
            <person name="Bertaux L."/>
            <person name="Christo-Foroux E."/>
            <person name="Labadie K."/>
            <person name="Coute Y."/>
            <person name="Abergel C."/>
            <person name="Claverie J.M."/>
        </authorList>
    </citation>
    <scope>NUCLEOTIDE SEQUENCE [LARGE SCALE GENOMIC DNA]</scope>
    <source>
        <strain evidence="1">Neocaledonia</strain>
    </source>
</reference>
<dbReference type="GeneID" id="36842758"/>